<dbReference type="HOGENOM" id="CLU_3340916_0_0_12"/>
<dbReference type="EMBL" id="CP004233">
    <property type="protein sequence ID" value="AHH05757.1"/>
    <property type="molecule type" value="Genomic_DNA"/>
</dbReference>
<protein>
    <submittedName>
        <fullName evidence="1">Uncharacterized protein</fullName>
    </submittedName>
</protein>
<accession>W5SFP0</accession>
<sequence>MPAGDLKILNTIKTILENLNVLHFTLKIGLMYQDMVM</sequence>
<keyword evidence="1" id="KW-0614">Plasmid</keyword>
<name>W5SFP0_9SPIR</name>
<evidence type="ECO:0000313" key="1">
    <source>
        <dbReference type="EMBL" id="AHH05757.1"/>
    </source>
</evidence>
<organism evidence="1">
    <name type="scientific">Borrelia miyamotoi FR64b</name>
    <dbReference type="NCBI Taxonomy" id="1292392"/>
    <lineage>
        <taxon>Bacteria</taxon>
        <taxon>Pseudomonadati</taxon>
        <taxon>Spirochaetota</taxon>
        <taxon>Spirochaetia</taxon>
        <taxon>Spirochaetales</taxon>
        <taxon>Borreliaceae</taxon>
        <taxon>Borrelia</taxon>
    </lineage>
</organism>
<geneLocation type="plasmid" evidence="1">
    <name>unnamed</name>
</geneLocation>
<proteinExistence type="predicted"/>
<gene>
    <name evidence="1" type="ORF">BOM_1214</name>
</gene>
<reference evidence="1" key="1">
    <citation type="submission" date="2013-02" db="EMBL/GenBank/DDBJ databases">
        <title>Comparative genomics of Borrelia species.</title>
        <authorList>
            <person name="Schwan T.G."/>
            <person name="Raffel S.J."/>
            <person name="Porcella S.F."/>
        </authorList>
    </citation>
    <scope>NUCLEOTIDE SEQUENCE</scope>
    <source>
        <strain evidence="1">FR64b</strain>
        <plasmid evidence="1">unnamed</plasmid>
    </source>
</reference>
<dbReference type="AlphaFoldDB" id="W5SFP0"/>